<organism evidence="2 3">
    <name type="scientific">Acinetobacter sedimenti</name>
    <dbReference type="NCBI Taxonomy" id="2919922"/>
    <lineage>
        <taxon>Bacteria</taxon>
        <taxon>Pseudomonadati</taxon>
        <taxon>Pseudomonadota</taxon>
        <taxon>Gammaproteobacteria</taxon>
        <taxon>Moraxellales</taxon>
        <taxon>Moraxellaceae</taxon>
        <taxon>Acinetobacter</taxon>
    </lineage>
</organism>
<evidence type="ECO:0000313" key="3">
    <source>
        <dbReference type="Proteomes" id="UP001139701"/>
    </source>
</evidence>
<protein>
    <submittedName>
        <fullName evidence="2">Uncharacterized protein</fullName>
    </submittedName>
</protein>
<dbReference type="EMBL" id="JAKUML010000001">
    <property type="protein sequence ID" value="MCJ8145423.1"/>
    <property type="molecule type" value="Genomic_DNA"/>
</dbReference>
<keyword evidence="3" id="KW-1185">Reference proteome</keyword>
<feature type="coiled-coil region" evidence="1">
    <location>
        <begin position="49"/>
        <end position="109"/>
    </location>
</feature>
<comment type="caution">
    <text evidence="2">The sequence shown here is derived from an EMBL/GenBank/DDBJ whole genome shotgun (WGS) entry which is preliminary data.</text>
</comment>
<evidence type="ECO:0000256" key="1">
    <source>
        <dbReference type="SAM" id="Coils"/>
    </source>
</evidence>
<gene>
    <name evidence="2" type="ORF">MKI79_00560</name>
</gene>
<dbReference type="RefSeq" id="WP_241570040.1">
    <property type="nucleotide sequence ID" value="NZ_JAKUML010000001.1"/>
</dbReference>
<evidence type="ECO:0000313" key="2">
    <source>
        <dbReference type="EMBL" id="MCJ8145423.1"/>
    </source>
</evidence>
<keyword evidence="1" id="KW-0175">Coiled coil</keyword>
<reference evidence="2" key="1">
    <citation type="submission" date="2022-02" db="EMBL/GenBank/DDBJ databases">
        <title>Acinetobacter A3.8 sp. nov., isolated from Sediment (Zhairuo Island).</title>
        <authorList>
            <person name="Zheng K."/>
        </authorList>
    </citation>
    <scope>NUCLEOTIDE SEQUENCE</scope>
    <source>
        <strain evidence="2">A3.8</strain>
    </source>
</reference>
<sequence length="211" mass="24571">MALNVGENFTQRWLATPEAVRQTFCDELNHICDLLDSTEHISKWQYQDAVLQQKNKKVIERAYAELEQQILAEQARLAEERKRQRQAELEQALAEKRALEAKKVAEIEAQEQQQAQHQDAYLQQLAQELHQQSASSNLDNLRKFNTQDVKQFNSIQHHDAPPTAEHQDLRTRLELEAEFYIEQTLQQLKTKLQAAAQEEIAMIMAQQNDVK</sequence>
<dbReference type="AlphaFoldDB" id="A0A9X1WVS5"/>
<accession>A0A9X1WVS5</accession>
<proteinExistence type="predicted"/>
<name>A0A9X1WVS5_9GAMM</name>
<dbReference type="Proteomes" id="UP001139701">
    <property type="component" value="Unassembled WGS sequence"/>
</dbReference>